<name>A0A921NQP0_9RHOB</name>
<organism evidence="1 2">
    <name type="scientific">Profundibacterium mesophilum KAUST100406-0324</name>
    <dbReference type="NCBI Taxonomy" id="1037889"/>
    <lineage>
        <taxon>Bacteria</taxon>
        <taxon>Pseudomonadati</taxon>
        <taxon>Pseudomonadota</taxon>
        <taxon>Alphaproteobacteria</taxon>
        <taxon>Rhodobacterales</taxon>
        <taxon>Roseobacteraceae</taxon>
        <taxon>Profundibacterium</taxon>
    </lineage>
</organism>
<evidence type="ECO:0000313" key="2">
    <source>
        <dbReference type="Proteomes" id="UP000698242"/>
    </source>
</evidence>
<evidence type="ECO:0000313" key="1">
    <source>
        <dbReference type="EMBL" id="KAF0677106.1"/>
    </source>
</evidence>
<gene>
    <name evidence="1" type="ORF">PMES_00420</name>
</gene>
<reference evidence="1" key="1">
    <citation type="submission" date="2013-03" db="EMBL/GenBank/DDBJ databases">
        <title>Genome Sequence of the Profundibacterium mesophilum strain KAUST100406-0324T from Red Sea, a novel genus in the family Rhodobacteraceae.</title>
        <authorList>
            <person name="Essack M."/>
            <person name="Alam I."/>
            <person name="Lafi F."/>
            <person name="Alawi W."/>
            <person name="Kamanu F."/>
            <person name="Al-Suwailem A."/>
            <person name="Lee O.O."/>
            <person name="Xu Y."/>
            <person name="Bajic V."/>
            <person name="Qian P.-Y."/>
            <person name="Archer J."/>
        </authorList>
    </citation>
    <scope>NUCLEOTIDE SEQUENCE</scope>
    <source>
        <strain evidence="1">KAUST100406-0324</strain>
    </source>
</reference>
<protein>
    <submittedName>
        <fullName evidence="1">Uncharacterized protein</fullName>
    </submittedName>
</protein>
<comment type="caution">
    <text evidence="1">The sequence shown here is derived from an EMBL/GenBank/DDBJ whole genome shotgun (WGS) entry which is preliminary data.</text>
</comment>
<dbReference type="AlphaFoldDB" id="A0A921NQP0"/>
<dbReference type="Proteomes" id="UP000698242">
    <property type="component" value="Unassembled WGS sequence"/>
</dbReference>
<keyword evidence="2" id="KW-1185">Reference proteome</keyword>
<dbReference type="EMBL" id="APKE01000007">
    <property type="protein sequence ID" value="KAF0677106.1"/>
    <property type="molecule type" value="Genomic_DNA"/>
</dbReference>
<sequence>MQAPDRGADGLLHAADLLGRPNGIRLARSVLEGCALLHLSAERINTACGASINLPVFLIVHDPPRIEAGRLAAPQPARPGVESIVTLANGLSDVLRA</sequence>
<accession>A0A921NQP0</accession>
<proteinExistence type="predicted"/>